<keyword evidence="3" id="KW-1185">Reference proteome</keyword>
<keyword evidence="1" id="KW-0812">Transmembrane</keyword>
<evidence type="ECO:0000313" key="2">
    <source>
        <dbReference type="EMBL" id="MBB3840478.1"/>
    </source>
</evidence>
<gene>
    <name evidence="2" type="ORF">FHS57_004498</name>
</gene>
<keyword evidence="1" id="KW-0472">Membrane</keyword>
<accession>A0A7W6ESC2</accession>
<reference evidence="2 3" key="1">
    <citation type="submission" date="2020-08" db="EMBL/GenBank/DDBJ databases">
        <title>Genomic Encyclopedia of Type Strains, Phase IV (KMG-IV): sequencing the most valuable type-strain genomes for metagenomic binning, comparative biology and taxonomic classification.</title>
        <authorList>
            <person name="Goeker M."/>
        </authorList>
    </citation>
    <scope>NUCLEOTIDE SEQUENCE [LARGE SCALE GENOMIC DNA]</scope>
    <source>
        <strain evidence="2 3">DSM 17976</strain>
    </source>
</reference>
<protein>
    <recommendedName>
        <fullName evidence="4">Peptidase MA-like domain-containing protein</fullName>
    </recommendedName>
</protein>
<proteinExistence type="predicted"/>
<dbReference type="Proteomes" id="UP000541352">
    <property type="component" value="Unassembled WGS sequence"/>
</dbReference>
<evidence type="ECO:0000313" key="3">
    <source>
        <dbReference type="Proteomes" id="UP000541352"/>
    </source>
</evidence>
<evidence type="ECO:0008006" key="4">
    <source>
        <dbReference type="Google" id="ProtNLM"/>
    </source>
</evidence>
<dbReference type="RefSeq" id="WP_183977467.1">
    <property type="nucleotide sequence ID" value="NZ_JACIBY010000011.1"/>
</dbReference>
<dbReference type="AlphaFoldDB" id="A0A7W6ESC2"/>
<name>A0A7W6ESC2_9BACT</name>
<keyword evidence="1" id="KW-1133">Transmembrane helix</keyword>
<feature type="transmembrane region" description="Helical" evidence="1">
    <location>
        <begin position="7"/>
        <end position="29"/>
    </location>
</feature>
<sequence length="261" mass="29846">MLKRYLFWIIGGLAAGLISYFVLFPQVWYCQWVGFSDFKALNTHFYVSPKSSPKHHQYAQKVVAEAEKRIQSFWGSRQGKPTIIVCYDPHEYAKYCHSDEGAGCSIGTPWGASYVVLNLDGINTDVIAHEMCHDELFTRLGWWKTTQQIPQWFNEGLALMVDYRFVENKPPAQRYIDYKDECDYISSGGQVTLALTEISSMRGFFTGPEGRVMLAYMTSGMEVSRWLAAAGQPAIPVLVKHLREGRDFQDVYQQLEAKKQP</sequence>
<evidence type="ECO:0000256" key="1">
    <source>
        <dbReference type="SAM" id="Phobius"/>
    </source>
</evidence>
<organism evidence="2 3">
    <name type="scientific">Runella defluvii</name>
    <dbReference type="NCBI Taxonomy" id="370973"/>
    <lineage>
        <taxon>Bacteria</taxon>
        <taxon>Pseudomonadati</taxon>
        <taxon>Bacteroidota</taxon>
        <taxon>Cytophagia</taxon>
        <taxon>Cytophagales</taxon>
        <taxon>Spirosomataceae</taxon>
        <taxon>Runella</taxon>
    </lineage>
</organism>
<comment type="caution">
    <text evidence="2">The sequence shown here is derived from an EMBL/GenBank/DDBJ whole genome shotgun (WGS) entry which is preliminary data.</text>
</comment>
<dbReference type="EMBL" id="JACIBY010000011">
    <property type="protein sequence ID" value="MBB3840478.1"/>
    <property type="molecule type" value="Genomic_DNA"/>
</dbReference>